<protein>
    <submittedName>
        <fullName evidence="2">Uncharacterized protein</fullName>
    </submittedName>
</protein>
<dbReference type="AlphaFoldDB" id="A0A149UIX7"/>
<feature type="transmembrane region" description="Helical" evidence="1">
    <location>
        <begin position="21"/>
        <end position="54"/>
    </location>
</feature>
<organism evidence="2 3">
    <name type="scientific">Acetobacter malorum</name>
    <dbReference type="NCBI Taxonomy" id="178901"/>
    <lineage>
        <taxon>Bacteria</taxon>
        <taxon>Pseudomonadati</taxon>
        <taxon>Pseudomonadota</taxon>
        <taxon>Alphaproteobacteria</taxon>
        <taxon>Acetobacterales</taxon>
        <taxon>Acetobacteraceae</taxon>
        <taxon>Acetobacter</taxon>
    </lineage>
</organism>
<dbReference type="RefSeq" id="WP_061502697.1">
    <property type="nucleotide sequence ID" value="NZ_LHZX01000316.1"/>
</dbReference>
<feature type="transmembrane region" description="Helical" evidence="1">
    <location>
        <begin position="60"/>
        <end position="81"/>
    </location>
</feature>
<gene>
    <name evidence="2" type="ORF">AD951_14380</name>
</gene>
<keyword evidence="1" id="KW-0472">Membrane</keyword>
<evidence type="ECO:0000313" key="2">
    <source>
        <dbReference type="EMBL" id="KXV67878.1"/>
    </source>
</evidence>
<keyword evidence="1" id="KW-1133">Transmembrane helix</keyword>
<evidence type="ECO:0000256" key="1">
    <source>
        <dbReference type="SAM" id="Phobius"/>
    </source>
</evidence>
<comment type="caution">
    <text evidence="2">The sequence shown here is derived from an EMBL/GenBank/DDBJ whole genome shotgun (WGS) entry which is preliminary data.</text>
</comment>
<dbReference type="EMBL" id="LHZX01000316">
    <property type="protein sequence ID" value="KXV67878.1"/>
    <property type="molecule type" value="Genomic_DNA"/>
</dbReference>
<accession>A0A149UIX7</accession>
<dbReference type="PATRIC" id="fig|178901.14.peg.1328"/>
<reference evidence="2 3" key="1">
    <citation type="submission" date="2015-06" db="EMBL/GenBank/DDBJ databases">
        <title>Improved classification and identification of acetic acid bacteria using matrix-assisted laser desorption/ionization time-of-flight mass spectrometry; Gluconobacter nephelii and Gluconobacter uchimurae are later heterotypic synonyms of Gluconobacter japonicus and Gluconobacter oxydans, respectively.</title>
        <authorList>
            <person name="Li L."/>
            <person name="Cleenwerck I."/>
            <person name="De Vuyst L."/>
            <person name="Vandamme P."/>
        </authorList>
    </citation>
    <scope>NUCLEOTIDE SEQUENCE [LARGE SCALE GENOMIC DNA]</scope>
    <source>
        <strain evidence="2 3">LMG 1699</strain>
    </source>
</reference>
<sequence length="101" mass="11383">MANRPRKEAPSSGKWFAAKRYGYGAGLPIVWQGWVALAVFLSVTLGTTFGMLFLPPYKPLLVLSVVTLINAIAVALFLWICKSRTEGGWRWRWGDKNRNKL</sequence>
<keyword evidence="1" id="KW-0812">Transmembrane</keyword>
<dbReference type="Proteomes" id="UP000075377">
    <property type="component" value="Unassembled WGS sequence"/>
</dbReference>
<evidence type="ECO:0000313" key="3">
    <source>
        <dbReference type="Proteomes" id="UP000075377"/>
    </source>
</evidence>
<proteinExistence type="predicted"/>
<name>A0A149UIX7_9PROT</name>
<dbReference type="OrthoDB" id="7862423at2"/>